<dbReference type="InterPro" id="IPR015421">
    <property type="entry name" value="PyrdxlP-dep_Trfase_major"/>
</dbReference>
<evidence type="ECO:0000256" key="2">
    <source>
        <dbReference type="RuleBase" id="RU000481"/>
    </source>
</evidence>
<dbReference type="InterPro" id="IPR022518">
    <property type="entry name" value="Aspartate_4-decarboxylase"/>
</dbReference>
<organism evidence="4 5">
    <name type="scientific">Lactovum miscens</name>
    <dbReference type="NCBI Taxonomy" id="190387"/>
    <lineage>
        <taxon>Bacteria</taxon>
        <taxon>Bacillati</taxon>
        <taxon>Bacillota</taxon>
        <taxon>Bacilli</taxon>
        <taxon>Lactobacillales</taxon>
        <taxon>Streptococcaceae</taxon>
        <taxon>Lactovum</taxon>
    </lineage>
</organism>
<dbReference type="InterPro" id="IPR015422">
    <property type="entry name" value="PyrdxlP-dep_Trfase_small"/>
</dbReference>
<feature type="domain" description="Aminotransferase class I/classII large" evidence="3">
    <location>
        <begin position="126"/>
        <end position="503"/>
    </location>
</feature>
<dbReference type="PANTHER" id="PTHR43795:SF2">
    <property type="entry name" value="BIFUNCTIONAL ASPARTATE AMINOTRANSFERASE AND GLUTAMATE_ASPARTATE-PREPHENATE AMINOTRANSFERASE"/>
    <property type="match status" value="1"/>
</dbReference>
<keyword evidence="4" id="KW-0456">Lyase</keyword>
<protein>
    <recommendedName>
        <fullName evidence="2">Aminotransferase</fullName>
        <ecNumber evidence="2">2.6.1.-</ecNumber>
    </recommendedName>
</protein>
<dbReference type="GO" id="GO:0006520">
    <property type="term" value="P:amino acid metabolic process"/>
    <property type="evidence" value="ECO:0007669"/>
    <property type="project" value="TreeGrafter"/>
</dbReference>
<dbReference type="Pfam" id="PF00155">
    <property type="entry name" value="Aminotran_1_2"/>
    <property type="match status" value="1"/>
</dbReference>
<evidence type="ECO:0000256" key="1">
    <source>
        <dbReference type="ARBA" id="ARBA00022898"/>
    </source>
</evidence>
<dbReference type="PROSITE" id="PS00105">
    <property type="entry name" value="AA_TRANSFER_CLASS_1"/>
    <property type="match status" value="1"/>
</dbReference>
<dbReference type="InterPro" id="IPR050478">
    <property type="entry name" value="Ethylene_sulfur-biosynth"/>
</dbReference>
<dbReference type="Gene3D" id="3.90.1150.10">
    <property type="entry name" value="Aspartate Aminotransferase, domain 1"/>
    <property type="match status" value="1"/>
</dbReference>
<dbReference type="Gene3D" id="1.10.20.110">
    <property type="match status" value="1"/>
</dbReference>
<dbReference type="NCBIfam" id="TIGR03801">
    <property type="entry name" value="asp_4_decarbox"/>
    <property type="match status" value="1"/>
</dbReference>
<keyword evidence="5" id="KW-1185">Reference proteome</keyword>
<keyword evidence="2" id="KW-0808">Transferase</keyword>
<proteinExistence type="inferred from homology"/>
<comment type="caution">
    <text evidence="4">The sequence shown here is derived from an EMBL/GenBank/DDBJ whole genome shotgun (WGS) entry which is preliminary data.</text>
</comment>
<gene>
    <name evidence="4" type="ORF">HNQ37_000425</name>
</gene>
<dbReference type="CDD" id="cd00609">
    <property type="entry name" value="AAT_like"/>
    <property type="match status" value="1"/>
</dbReference>
<evidence type="ECO:0000259" key="3">
    <source>
        <dbReference type="Pfam" id="PF00155"/>
    </source>
</evidence>
<name>A0A841C410_9LACT</name>
<dbReference type="Proteomes" id="UP000562464">
    <property type="component" value="Unassembled WGS sequence"/>
</dbReference>
<dbReference type="GO" id="GO:0008483">
    <property type="term" value="F:transaminase activity"/>
    <property type="evidence" value="ECO:0007669"/>
    <property type="project" value="UniProtKB-KW"/>
</dbReference>
<dbReference type="GO" id="GO:0016829">
    <property type="term" value="F:lyase activity"/>
    <property type="evidence" value="ECO:0007669"/>
    <property type="project" value="UniProtKB-KW"/>
</dbReference>
<dbReference type="NCBIfam" id="NF006755">
    <property type="entry name" value="PRK09275.1"/>
    <property type="match status" value="1"/>
</dbReference>
<keyword evidence="1" id="KW-0663">Pyridoxal phosphate</keyword>
<dbReference type="GO" id="GO:0030170">
    <property type="term" value="F:pyridoxal phosphate binding"/>
    <property type="evidence" value="ECO:0007669"/>
    <property type="project" value="InterPro"/>
</dbReference>
<dbReference type="EC" id="2.6.1.-" evidence="2"/>
<reference evidence="4 5" key="1">
    <citation type="submission" date="2020-08" db="EMBL/GenBank/DDBJ databases">
        <title>Genomic Encyclopedia of Type Strains, Phase IV (KMG-IV): sequencing the most valuable type-strain genomes for metagenomic binning, comparative biology and taxonomic classification.</title>
        <authorList>
            <person name="Goeker M."/>
        </authorList>
    </citation>
    <scope>NUCLEOTIDE SEQUENCE [LARGE SCALE GENOMIC DNA]</scope>
    <source>
        <strain evidence="4 5">DSM 14925</strain>
    </source>
</reference>
<dbReference type="PANTHER" id="PTHR43795">
    <property type="entry name" value="BIFUNCTIONAL ASPARTATE AMINOTRANSFERASE AND GLUTAMATE/ASPARTATE-PREPHENATE AMINOTRANSFERASE-RELATED"/>
    <property type="match status" value="1"/>
</dbReference>
<dbReference type="InterPro" id="IPR004839">
    <property type="entry name" value="Aminotransferase_I/II_large"/>
</dbReference>
<dbReference type="SUPFAM" id="SSF53383">
    <property type="entry name" value="PLP-dependent transferases"/>
    <property type="match status" value="1"/>
</dbReference>
<dbReference type="AlphaFoldDB" id="A0A841C410"/>
<dbReference type="EMBL" id="JACHHV010000005">
    <property type="protein sequence ID" value="MBB5887553.1"/>
    <property type="molecule type" value="Genomic_DNA"/>
</dbReference>
<dbReference type="Gene3D" id="3.40.640.10">
    <property type="entry name" value="Type I PLP-dependent aspartate aminotransferase-like (Major domain)"/>
    <property type="match status" value="1"/>
</dbReference>
<dbReference type="RefSeq" id="WP_183538854.1">
    <property type="nucleotide sequence ID" value="NZ_DASWOY010000037.1"/>
</dbReference>
<evidence type="ECO:0000313" key="4">
    <source>
        <dbReference type="EMBL" id="MBB5887553.1"/>
    </source>
</evidence>
<keyword evidence="2" id="KW-0032">Aminotransferase</keyword>
<dbReference type="InterPro" id="IPR004838">
    <property type="entry name" value="NHTrfase_class1_PyrdxlP-BS"/>
</dbReference>
<comment type="similarity">
    <text evidence="2">Belongs to the class-I pyridoxal-phosphate-dependent aminotransferase family.</text>
</comment>
<evidence type="ECO:0000313" key="5">
    <source>
        <dbReference type="Proteomes" id="UP000562464"/>
    </source>
</evidence>
<dbReference type="InterPro" id="IPR015424">
    <property type="entry name" value="PyrdxlP-dep_Trfase"/>
</dbReference>
<comment type="cofactor">
    <cofactor evidence="2">
        <name>pyridoxal 5'-phosphate</name>
        <dbReference type="ChEBI" id="CHEBI:597326"/>
    </cofactor>
</comment>
<accession>A0A841C410</accession>
<sequence length="529" mass="60454">MDKTFFNGLGAFETSFSMIKLAENNEKENIFLNAGRGNPNWINTQARLAFNRLIEFGIKDSKRTIDMAEMAGYTTKKGIAQRFEAFLEPDEDETDNFLMLMLDYLRFDLEYAADDVIKELVDGAIGNNYPEPSRVLPYTELIINKYLESTLYDGEKLSEKTKVFPTEGGTAAIVYIFNSLKRNHLIQPGDKIAINTPIFTPYLQIPELSEFDLVEVYIDSDPSDKWNIRVDQLDKLADPDIKAFFIVNPSNPASTAFSDEALAAVKKAVESNPDLMIITDDVYGTFVEDFRSIYAVLPYNTLLVYSYSKLFGATGWRLGLIAVNDINVFDKRISELPQDMLQRLRNRYKIVTGDPSDLPFIERLVADSRSVGLYHTAGLSTPQQIMEALFSLSHLVHRYDIDPYFLATVELIDQRYQDLHKALKFPGDDSRENAKYYSLINIYELAEKKFGKDFRRYFSTSFPHNDFLKNLAEKNGVVLMDGSGFGSREGNLRISQANLPTEDYYLIGKQIIGLMKDYYEEYQEKMASK</sequence>